<dbReference type="Pfam" id="PF00393">
    <property type="entry name" value="6PGD"/>
    <property type="match status" value="1"/>
</dbReference>
<dbReference type="Gene3D" id="3.40.50.720">
    <property type="entry name" value="NAD(P)-binding Rossmann-like Domain"/>
    <property type="match status" value="1"/>
</dbReference>
<evidence type="ECO:0000313" key="5">
    <source>
        <dbReference type="EMBL" id="GGJ38529.1"/>
    </source>
</evidence>
<accession>A0A917L3X1</accession>
<comment type="caution">
    <text evidence="5">The sequence shown here is derived from an EMBL/GenBank/DDBJ whole genome shotgun (WGS) entry which is preliminary data.</text>
</comment>
<protein>
    <submittedName>
        <fullName evidence="5">6-phosphogluconate dehydrogenase</fullName>
    </submittedName>
</protein>
<dbReference type="InterPro" id="IPR013328">
    <property type="entry name" value="6PGD_dom2"/>
</dbReference>
<comment type="similarity">
    <text evidence="1">Belongs to the 6-phosphogluconate dehydrogenase family.</text>
</comment>
<dbReference type="AlphaFoldDB" id="A0A917L3X1"/>
<evidence type="ECO:0000256" key="3">
    <source>
        <dbReference type="ARBA" id="ARBA00023064"/>
    </source>
</evidence>
<dbReference type="SUPFAM" id="SSF51735">
    <property type="entry name" value="NAD(P)-binding Rossmann-fold domains"/>
    <property type="match status" value="1"/>
</dbReference>
<dbReference type="Pfam" id="PF03446">
    <property type="entry name" value="NAD_binding_2"/>
    <property type="match status" value="1"/>
</dbReference>
<dbReference type="Proteomes" id="UP000625682">
    <property type="component" value="Unassembled WGS sequence"/>
</dbReference>
<evidence type="ECO:0000256" key="2">
    <source>
        <dbReference type="ARBA" id="ARBA00023002"/>
    </source>
</evidence>
<reference evidence="5" key="1">
    <citation type="journal article" date="2014" name="Int. J. Syst. Evol. Microbiol.">
        <title>Complete genome sequence of Corynebacterium casei LMG S-19264T (=DSM 44701T), isolated from a smear-ripened cheese.</title>
        <authorList>
            <consortium name="US DOE Joint Genome Institute (JGI-PGF)"/>
            <person name="Walter F."/>
            <person name="Albersmeier A."/>
            <person name="Kalinowski J."/>
            <person name="Ruckert C."/>
        </authorList>
    </citation>
    <scope>NUCLEOTIDE SEQUENCE</scope>
    <source>
        <strain evidence="5">CGMCC 4.7272</strain>
    </source>
</reference>
<keyword evidence="6" id="KW-1185">Reference proteome</keyword>
<dbReference type="InterPro" id="IPR004849">
    <property type="entry name" value="6DGDH_YqeC"/>
</dbReference>
<dbReference type="NCBIfam" id="TIGR00872">
    <property type="entry name" value="gnd_rel"/>
    <property type="match status" value="1"/>
</dbReference>
<keyword evidence="2" id="KW-0560">Oxidoreductase</keyword>
<sequence length="292" mass="31691">MQIGLIGLGKMGGNMRERIRLAGHTVTGYDRNPEVSDVSSLAELVEKLEAPRVVWVMVPAGAATQSVVDELGGLLESGDTVVDGGNSRWTDDEKHAEELAAKGIGFVDAGVSGGVWGLQNGYALMVGGDKEHVERLLPIFEALKPEGPYGYVHAGKVGAGHFSKMVHNGIEYAMMQAYAEGWELLEKVDSVTDVREVFRSWQEGTVIRSWLLDLAVNALDEDEHLERLRGFAQDSGEGRWTVEAAIDNSVPLPAITASLFARFASRQDDSPQMKMIAALRNQFGGHAVESKE</sequence>
<dbReference type="GO" id="GO:0019521">
    <property type="term" value="P:D-gluconate metabolic process"/>
    <property type="evidence" value="ECO:0007669"/>
    <property type="project" value="UniProtKB-KW"/>
</dbReference>
<reference evidence="5" key="2">
    <citation type="submission" date="2020-09" db="EMBL/GenBank/DDBJ databases">
        <authorList>
            <person name="Sun Q."/>
            <person name="Zhou Y."/>
        </authorList>
    </citation>
    <scope>NUCLEOTIDE SEQUENCE</scope>
    <source>
        <strain evidence="5">CGMCC 4.7272</strain>
    </source>
</reference>
<dbReference type="InterPro" id="IPR008927">
    <property type="entry name" value="6-PGluconate_DH-like_C_sf"/>
</dbReference>
<evidence type="ECO:0000259" key="4">
    <source>
        <dbReference type="SMART" id="SM01350"/>
    </source>
</evidence>
<dbReference type="InterPro" id="IPR006115">
    <property type="entry name" value="6PGDH_NADP-bd"/>
</dbReference>
<dbReference type="PRINTS" id="PR00076">
    <property type="entry name" value="6PGDHDRGNASE"/>
</dbReference>
<dbReference type="GO" id="GO:0004616">
    <property type="term" value="F:phosphogluconate dehydrogenase (decarboxylating) activity"/>
    <property type="evidence" value="ECO:0007669"/>
    <property type="project" value="InterPro"/>
</dbReference>
<dbReference type="InterPro" id="IPR036291">
    <property type="entry name" value="NAD(P)-bd_dom_sf"/>
</dbReference>
<dbReference type="SUPFAM" id="SSF48179">
    <property type="entry name" value="6-phosphogluconate dehydrogenase C-terminal domain-like"/>
    <property type="match status" value="1"/>
</dbReference>
<evidence type="ECO:0000256" key="1">
    <source>
        <dbReference type="ARBA" id="ARBA00008419"/>
    </source>
</evidence>
<dbReference type="RefSeq" id="WP_189148654.1">
    <property type="nucleotide sequence ID" value="NZ_BMMU01000012.1"/>
</dbReference>
<feature type="domain" description="6-phosphogluconate dehydrogenase C-terminal" evidence="4">
    <location>
        <begin position="160"/>
        <end position="287"/>
    </location>
</feature>
<gene>
    <name evidence="5" type="ORF">GCM10012282_39070</name>
</gene>
<dbReference type="SMART" id="SM01350">
    <property type="entry name" value="6PGD"/>
    <property type="match status" value="1"/>
</dbReference>
<name>A0A917L3X1_9ACTN</name>
<evidence type="ECO:0000313" key="6">
    <source>
        <dbReference type="Proteomes" id="UP000625682"/>
    </source>
</evidence>
<dbReference type="GO" id="GO:0006098">
    <property type="term" value="P:pentose-phosphate shunt"/>
    <property type="evidence" value="ECO:0007669"/>
    <property type="project" value="InterPro"/>
</dbReference>
<dbReference type="Gene3D" id="1.10.1040.10">
    <property type="entry name" value="N-(1-d-carboxylethyl)-l-norvaline Dehydrogenase, domain 2"/>
    <property type="match status" value="1"/>
</dbReference>
<dbReference type="NCBIfam" id="NF007161">
    <property type="entry name" value="PRK09599.1"/>
    <property type="match status" value="1"/>
</dbReference>
<dbReference type="GO" id="GO:0050661">
    <property type="term" value="F:NADP binding"/>
    <property type="evidence" value="ECO:0007669"/>
    <property type="project" value="InterPro"/>
</dbReference>
<dbReference type="PANTHER" id="PTHR11811">
    <property type="entry name" value="6-PHOSPHOGLUCONATE DEHYDROGENASE"/>
    <property type="match status" value="1"/>
</dbReference>
<organism evidence="5 6">
    <name type="scientific">Streptomyces lacrimifluminis</name>
    <dbReference type="NCBI Taxonomy" id="1500077"/>
    <lineage>
        <taxon>Bacteria</taxon>
        <taxon>Bacillati</taxon>
        <taxon>Actinomycetota</taxon>
        <taxon>Actinomycetes</taxon>
        <taxon>Kitasatosporales</taxon>
        <taxon>Streptomycetaceae</taxon>
        <taxon>Streptomyces</taxon>
    </lineage>
</organism>
<keyword evidence="3" id="KW-0311">Gluconate utilization</keyword>
<dbReference type="InterPro" id="IPR006183">
    <property type="entry name" value="Pgluconate_DH"/>
</dbReference>
<proteinExistence type="inferred from homology"/>
<dbReference type="InterPro" id="IPR006114">
    <property type="entry name" value="6PGDH_C"/>
</dbReference>
<dbReference type="EMBL" id="BMMU01000012">
    <property type="protein sequence ID" value="GGJ38529.1"/>
    <property type="molecule type" value="Genomic_DNA"/>
</dbReference>